<evidence type="ECO:0000313" key="2">
    <source>
        <dbReference type="Proteomes" id="UP000289340"/>
    </source>
</evidence>
<dbReference type="AlphaFoldDB" id="A0A445GVF0"/>
<keyword evidence="2" id="KW-1185">Reference proteome</keyword>
<accession>A0A445GVF0</accession>
<dbReference type="Proteomes" id="UP000289340">
    <property type="component" value="Chromosome 15"/>
</dbReference>
<gene>
    <name evidence="1" type="ORF">D0Y65_041355</name>
</gene>
<comment type="caution">
    <text evidence="1">The sequence shown here is derived from an EMBL/GenBank/DDBJ whole genome shotgun (WGS) entry which is preliminary data.</text>
</comment>
<protein>
    <submittedName>
        <fullName evidence="1">Uncharacterized protein</fullName>
    </submittedName>
</protein>
<dbReference type="EMBL" id="QZWG01000015">
    <property type="protein sequence ID" value="RZB65271.1"/>
    <property type="molecule type" value="Genomic_DNA"/>
</dbReference>
<organism evidence="1 2">
    <name type="scientific">Glycine soja</name>
    <name type="common">Wild soybean</name>
    <dbReference type="NCBI Taxonomy" id="3848"/>
    <lineage>
        <taxon>Eukaryota</taxon>
        <taxon>Viridiplantae</taxon>
        <taxon>Streptophyta</taxon>
        <taxon>Embryophyta</taxon>
        <taxon>Tracheophyta</taxon>
        <taxon>Spermatophyta</taxon>
        <taxon>Magnoliopsida</taxon>
        <taxon>eudicotyledons</taxon>
        <taxon>Gunneridae</taxon>
        <taxon>Pentapetalae</taxon>
        <taxon>rosids</taxon>
        <taxon>fabids</taxon>
        <taxon>Fabales</taxon>
        <taxon>Fabaceae</taxon>
        <taxon>Papilionoideae</taxon>
        <taxon>50 kb inversion clade</taxon>
        <taxon>NPAAA clade</taxon>
        <taxon>indigoferoid/millettioid clade</taxon>
        <taxon>Phaseoleae</taxon>
        <taxon>Glycine</taxon>
        <taxon>Glycine subgen. Soja</taxon>
    </lineage>
</organism>
<reference evidence="1 2" key="1">
    <citation type="submission" date="2018-09" db="EMBL/GenBank/DDBJ databases">
        <title>A high-quality reference genome of wild soybean provides a powerful tool to mine soybean genomes.</title>
        <authorList>
            <person name="Xie M."/>
            <person name="Chung C.Y.L."/>
            <person name="Li M.-W."/>
            <person name="Wong F.-L."/>
            <person name="Chan T.-F."/>
            <person name="Lam H.-M."/>
        </authorList>
    </citation>
    <scope>NUCLEOTIDE SEQUENCE [LARGE SCALE GENOMIC DNA]</scope>
    <source>
        <strain evidence="2">cv. W05</strain>
        <tissue evidence="1">Hypocotyl of etiolated seedlings</tissue>
    </source>
</reference>
<sequence length="76" mass="8575">MKPARPLDGRNKCSHLGKLSCPASPFMFRRLEYEQNRDMNSRIQELEASLGSLDKDLKHGHHREAAAKLAAENATE</sequence>
<evidence type="ECO:0000313" key="1">
    <source>
        <dbReference type="EMBL" id="RZB65271.1"/>
    </source>
</evidence>
<name>A0A445GVF0_GLYSO</name>
<proteinExistence type="predicted"/>